<evidence type="ECO:0000256" key="7">
    <source>
        <dbReference type="ARBA" id="ARBA00023274"/>
    </source>
</evidence>
<protein>
    <recommendedName>
        <fullName evidence="9">Small ribosomal subunit protein uS4m</fullName>
    </recommendedName>
</protein>
<dbReference type="SUPFAM" id="SSF55174">
    <property type="entry name" value="Alpha-L RNA-binding motif"/>
    <property type="match status" value="1"/>
</dbReference>
<comment type="similarity">
    <text evidence="2">Belongs to the universal ribosomal protein uS4 family.</text>
</comment>
<proteinExistence type="inferred from homology"/>
<dbReference type="GO" id="GO:0003735">
    <property type="term" value="F:structural constituent of ribosome"/>
    <property type="evidence" value="ECO:0007669"/>
    <property type="project" value="TreeGrafter"/>
</dbReference>
<reference evidence="12 13" key="1">
    <citation type="submission" date="2020-03" db="EMBL/GenBank/DDBJ databases">
        <title>FDA dAtabase for Regulatory Grade micrObial Sequences (FDA-ARGOS): Supporting development and validation of Infectious Disease Dx tests.</title>
        <authorList>
            <person name="Campos J."/>
            <person name="Goldberg B."/>
            <person name="Tallon L."/>
            <person name="Sadzewicz L."/>
            <person name="Vavikolanu K."/>
            <person name="Mehta A."/>
            <person name="Aluvathingal J."/>
            <person name="Nadendla S."/>
            <person name="Nandy P."/>
            <person name="Geyer C."/>
            <person name="Yan Y."/>
            <person name="Sichtig H."/>
        </authorList>
    </citation>
    <scope>NUCLEOTIDE SEQUENCE [LARGE SCALE GENOMIC DNA]</scope>
    <source>
        <strain evidence="12 13">FDAARGOS_656</strain>
    </source>
</reference>
<evidence type="ECO:0000313" key="12">
    <source>
        <dbReference type="EMBL" id="KAF6066959.1"/>
    </source>
</evidence>
<keyword evidence="3 10" id="KW-0699">rRNA-binding</keyword>
<dbReference type="InterPro" id="IPR022801">
    <property type="entry name" value="Ribosomal_uS4"/>
</dbReference>
<comment type="function">
    <text evidence="8">Component of the mitochondrial ribosome (mitoribosome), a dedicated translation machinery responsible for the synthesis of mitochondrial genome-encoded proteins, including at least some of the essential transmembrane subunits of the mitochondrial respiratory chain. The mitoribosomes are attached to the mitochondrial inner membrane and translation products are cotranslationally integrated into the membrane.</text>
</comment>
<keyword evidence="6" id="KW-0496">Mitochondrion</keyword>
<keyword evidence="4 10" id="KW-0694">RNA-binding</keyword>
<keyword evidence="5" id="KW-0689">Ribosomal protein</keyword>
<dbReference type="GO" id="GO:0005763">
    <property type="term" value="C:mitochondrial small ribosomal subunit"/>
    <property type="evidence" value="ECO:0007669"/>
    <property type="project" value="TreeGrafter"/>
</dbReference>
<evidence type="ECO:0000256" key="8">
    <source>
        <dbReference type="ARBA" id="ARBA00037226"/>
    </source>
</evidence>
<dbReference type="GO" id="GO:0019843">
    <property type="term" value="F:rRNA binding"/>
    <property type="evidence" value="ECO:0007669"/>
    <property type="project" value="UniProtKB-KW"/>
</dbReference>
<dbReference type="InterPro" id="IPR002942">
    <property type="entry name" value="S4_RNA-bd"/>
</dbReference>
<dbReference type="PANTHER" id="PTHR11831">
    <property type="entry name" value="30S 40S RIBOSOMAL PROTEIN"/>
    <property type="match status" value="1"/>
</dbReference>
<evidence type="ECO:0000256" key="6">
    <source>
        <dbReference type="ARBA" id="ARBA00023128"/>
    </source>
</evidence>
<dbReference type="SMART" id="SM00363">
    <property type="entry name" value="S4"/>
    <property type="match status" value="1"/>
</dbReference>
<dbReference type="FunFam" id="3.10.290.10:FF:000025">
    <property type="entry name" value="30S ribosomal subunit S4"/>
    <property type="match status" value="1"/>
</dbReference>
<name>A0A8H6F2M1_CANAX</name>
<organism evidence="12 13">
    <name type="scientific">Candida albicans</name>
    <name type="common">Yeast</name>
    <dbReference type="NCBI Taxonomy" id="5476"/>
    <lineage>
        <taxon>Eukaryota</taxon>
        <taxon>Fungi</taxon>
        <taxon>Dikarya</taxon>
        <taxon>Ascomycota</taxon>
        <taxon>Saccharomycotina</taxon>
        <taxon>Pichiomycetes</taxon>
        <taxon>Debaryomycetaceae</taxon>
        <taxon>Candida/Lodderomyces clade</taxon>
        <taxon>Candida</taxon>
    </lineage>
</organism>
<dbReference type="PANTHER" id="PTHR11831:SF4">
    <property type="entry name" value="SMALL RIBOSOMAL SUBUNIT PROTEIN US4M"/>
    <property type="match status" value="1"/>
</dbReference>
<evidence type="ECO:0000256" key="9">
    <source>
        <dbReference type="ARBA" id="ARBA00071419"/>
    </source>
</evidence>
<keyword evidence="7" id="KW-0687">Ribonucleoprotein</keyword>
<evidence type="ECO:0000256" key="10">
    <source>
        <dbReference type="PROSITE-ProRule" id="PRU00182"/>
    </source>
</evidence>
<comment type="caution">
    <text evidence="12">The sequence shown here is derived from an EMBL/GenBank/DDBJ whole genome shotgun (WGS) entry which is preliminary data.</text>
</comment>
<dbReference type="InterPro" id="IPR036986">
    <property type="entry name" value="S4_RNA-bd_sf"/>
</dbReference>
<dbReference type="GO" id="GO:0042274">
    <property type="term" value="P:ribosomal small subunit biogenesis"/>
    <property type="evidence" value="ECO:0007669"/>
    <property type="project" value="TreeGrafter"/>
</dbReference>
<dbReference type="PROSITE" id="PS00632">
    <property type="entry name" value="RIBOSOMAL_S4"/>
    <property type="match status" value="1"/>
</dbReference>
<evidence type="ECO:0000259" key="11">
    <source>
        <dbReference type="SMART" id="SM00363"/>
    </source>
</evidence>
<comment type="subcellular location">
    <subcellularLocation>
        <location evidence="1">Mitochondrion</location>
    </subcellularLocation>
</comment>
<dbReference type="AlphaFoldDB" id="A0A8H6F2M1"/>
<dbReference type="CDD" id="cd00165">
    <property type="entry name" value="S4"/>
    <property type="match status" value="1"/>
</dbReference>
<dbReference type="Gene3D" id="3.10.290.10">
    <property type="entry name" value="RNA-binding S4 domain"/>
    <property type="match status" value="1"/>
</dbReference>
<evidence type="ECO:0000256" key="3">
    <source>
        <dbReference type="ARBA" id="ARBA00022730"/>
    </source>
</evidence>
<evidence type="ECO:0000256" key="1">
    <source>
        <dbReference type="ARBA" id="ARBA00004173"/>
    </source>
</evidence>
<dbReference type="Proteomes" id="UP000536275">
    <property type="component" value="Unassembled WGS sequence"/>
</dbReference>
<dbReference type="EMBL" id="JABWAD010000055">
    <property type="protein sequence ID" value="KAF6066959.1"/>
    <property type="molecule type" value="Genomic_DNA"/>
</dbReference>
<evidence type="ECO:0000313" key="13">
    <source>
        <dbReference type="Proteomes" id="UP000536275"/>
    </source>
</evidence>
<gene>
    <name evidence="12" type="ORF">FOB64_004405</name>
</gene>
<evidence type="ECO:0000256" key="4">
    <source>
        <dbReference type="ARBA" id="ARBA00022884"/>
    </source>
</evidence>
<sequence length="461" mass="53404">MPRRIDKVSSMTKGHITMSMNKLNLFNIYRKDPLQYFGKTLYQQKWAAKTETRNYHGQQIKEKRFKNVLFDSNLKTYSQLDASLKGHDVAPTPITLQTYGTLEKRLEIALFRSMFASSVRQARQFILGGYVKVNGVVIKHPSFPLQSGDVFSVDPEKVLFALGKTKPSLEKALSVDKKQIKKWNNYVFEAKKNPEKIWDLKQNKPESLDTLKQVEDFEKQKKSVQNAQKLMKIQQNQVTRQSILQEIIQLGNAASEPASLETFNKYGDVARTKCLQIYQTLTNKNHPITKDPSTKNIEGFLAKDENKSPEEKHEVRLINSTLRELQSSEWERIRIQFENFEEGTDTKFFQTSFAKALRGVPKLNKEEILEDESKAKVQLPWQKHLFGRKDPSRSYFTPWTPRPFLGAFAILPSHIEISFDTCHAIYLRDPVARPGHSEVISPFPDHVHERAYMYYVRKGKS</sequence>
<accession>A0A8H6F2M1</accession>
<evidence type="ECO:0000256" key="5">
    <source>
        <dbReference type="ARBA" id="ARBA00022980"/>
    </source>
</evidence>
<feature type="domain" description="RNA-binding S4" evidence="11">
    <location>
        <begin position="104"/>
        <end position="166"/>
    </location>
</feature>
<dbReference type="PROSITE" id="PS50889">
    <property type="entry name" value="S4"/>
    <property type="match status" value="1"/>
</dbReference>
<dbReference type="InterPro" id="IPR018079">
    <property type="entry name" value="Ribosomal_uS4_CS"/>
</dbReference>
<evidence type="ECO:0000256" key="2">
    <source>
        <dbReference type="ARBA" id="ARBA00007465"/>
    </source>
</evidence>
<dbReference type="Pfam" id="PF01479">
    <property type="entry name" value="S4"/>
    <property type="match status" value="1"/>
</dbReference>